<reference evidence="1 2" key="1">
    <citation type="journal article" date="2006" name="Science">
        <title>Phytophthora genome sequences uncover evolutionary origins and mechanisms of pathogenesis.</title>
        <authorList>
            <person name="Tyler B.M."/>
            <person name="Tripathy S."/>
            <person name="Zhang X."/>
            <person name="Dehal P."/>
            <person name="Jiang R.H."/>
            <person name="Aerts A."/>
            <person name="Arredondo F.D."/>
            <person name="Baxter L."/>
            <person name="Bensasson D."/>
            <person name="Beynon J.L."/>
            <person name="Chapman J."/>
            <person name="Damasceno C.M."/>
            <person name="Dorrance A.E."/>
            <person name="Dou D."/>
            <person name="Dickerman A.W."/>
            <person name="Dubchak I.L."/>
            <person name="Garbelotto M."/>
            <person name="Gijzen M."/>
            <person name="Gordon S.G."/>
            <person name="Govers F."/>
            <person name="Grunwald N.J."/>
            <person name="Huang W."/>
            <person name="Ivors K.L."/>
            <person name="Jones R.W."/>
            <person name="Kamoun S."/>
            <person name="Krampis K."/>
            <person name="Lamour K.H."/>
            <person name="Lee M.K."/>
            <person name="McDonald W.H."/>
            <person name="Medina M."/>
            <person name="Meijer H.J."/>
            <person name="Nordberg E.K."/>
            <person name="Maclean D.J."/>
            <person name="Ospina-Giraldo M.D."/>
            <person name="Morris P.F."/>
            <person name="Phuntumart V."/>
            <person name="Putnam N.H."/>
            <person name="Rash S."/>
            <person name="Rose J.K."/>
            <person name="Sakihama Y."/>
            <person name="Salamov A.A."/>
            <person name="Savidor A."/>
            <person name="Scheuring C.F."/>
            <person name="Smith B.M."/>
            <person name="Sobral B.W."/>
            <person name="Terry A."/>
            <person name="Torto-Alalibo T.A."/>
            <person name="Win J."/>
            <person name="Xu Z."/>
            <person name="Zhang H."/>
            <person name="Grigoriev I.V."/>
            <person name="Rokhsar D.S."/>
            <person name="Boore J.L."/>
        </authorList>
    </citation>
    <scope>NUCLEOTIDE SEQUENCE [LARGE SCALE GENOMIC DNA]</scope>
    <source>
        <strain evidence="1 2">P6497</strain>
    </source>
</reference>
<proteinExistence type="predicted"/>
<organism evidence="1 2">
    <name type="scientific">Phytophthora sojae (strain P6497)</name>
    <name type="common">Soybean stem and root rot agent</name>
    <name type="synonym">Phytophthora megasperma f. sp. glycines</name>
    <dbReference type="NCBI Taxonomy" id="1094619"/>
    <lineage>
        <taxon>Eukaryota</taxon>
        <taxon>Sar</taxon>
        <taxon>Stramenopiles</taxon>
        <taxon>Oomycota</taxon>
        <taxon>Peronosporomycetes</taxon>
        <taxon>Peronosporales</taxon>
        <taxon>Peronosporaceae</taxon>
        <taxon>Phytophthora</taxon>
    </lineage>
</organism>
<dbReference type="InParanoid" id="G4Z776"/>
<dbReference type="Proteomes" id="UP000002640">
    <property type="component" value="Unassembled WGS sequence"/>
</dbReference>
<sequence length="116" mass="13141">MGAEDFGSAADVQGLECDLLVPQSLVVPTGDERWPLVTWGYKLGRAVSQLRYKLENKSPLPAGMKEELERMSFVRNVAQYKWDNSVLRRCRGFIKSTSTQMSRKNLSQAMTKRGQD</sequence>
<dbReference type="KEGG" id="psoj:PHYSODRAFT_330255"/>
<dbReference type="OMA" id="DVQGLEC"/>
<dbReference type="SMR" id="G4Z776"/>
<accession>G4Z776</accession>
<evidence type="ECO:0000313" key="1">
    <source>
        <dbReference type="EMBL" id="EGZ22460.1"/>
    </source>
</evidence>
<evidence type="ECO:0000313" key="2">
    <source>
        <dbReference type="Proteomes" id="UP000002640"/>
    </source>
</evidence>
<dbReference type="PANTHER" id="PTHR37066">
    <property type="entry name" value="HELICASE-ASSOCIATED"/>
    <property type="match status" value="1"/>
</dbReference>
<dbReference type="RefSeq" id="XP_009525177.1">
    <property type="nucleotide sequence ID" value="XM_009526882.1"/>
</dbReference>
<protein>
    <submittedName>
        <fullName evidence="1">Uncharacterized protein</fullName>
    </submittedName>
</protein>
<keyword evidence="2" id="KW-1185">Reference proteome</keyword>
<name>G4Z776_PHYSP</name>
<dbReference type="STRING" id="1094619.G4Z776"/>
<dbReference type="EMBL" id="JH159153">
    <property type="protein sequence ID" value="EGZ22460.1"/>
    <property type="molecule type" value="Genomic_DNA"/>
</dbReference>
<dbReference type="AlphaFoldDB" id="G4Z776"/>
<dbReference type="GeneID" id="20646093"/>
<gene>
    <name evidence="1" type="ORF">PHYSODRAFT_330255</name>
</gene>
<dbReference type="PANTHER" id="PTHR37066:SF1">
    <property type="entry name" value="LNS2_PITP DOMAIN-CONTAINING PROTEIN"/>
    <property type="match status" value="1"/>
</dbReference>